<dbReference type="HAMAP" id="MF_01491">
    <property type="entry name" value="RNase_J_bact"/>
    <property type="match status" value="1"/>
</dbReference>
<proteinExistence type="inferred from homology"/>
<dbReference type="EC" id="3.1.-.-" evidence="13 14"/>
<keyword evidence="3 13" id="KW-0540">Nuclease</keyword>
<dbReference type="InterPro" id="IPR036866">
    <property type="entry name" value="RibonucZ/Hydroxyglut_hydro"/>
</dbReference>
<comment type="caution">
    <text evidence="16">The sequence shown here is derived from an EMBL/GenBank/DDBJ whole genome shotgun (WGS) entry which is preliminary data.</text>
</comment>
<dbReference type="Proteomes" id="UP001527882">
    <property type="component" value="Unassembled WGS sequence"/>
</dbReference>
<dbReference type="InterPro" id="IPR011108">
    <property type="entry name" value="RMMBL"/>
</dbReference>
<keyword evidence="2 13" id="KW-0698">rRNA processing</keyword>
<comment type="function">
    <text evidence="11">Counteracts the endogenous Pycsar antiviral defense system. Phosphodiesterase that enables metal-dependent hydrolysis of host cyclic nucleotide Pycsar defense signals such as cCMP and cUMP.</text>
</comment>
<dbReference type="InterPro" id="IPR042173">
    <property type="entry name" value="RNase_J_2"/>
</dbReference>
<dbReference type="PROSITE" id="PS01292">
    <property type="entry name" value="UPF0036"/>
    <property type="match status" value="1"/>
</dbReference>
<keyword evidence="5 13" id="KW-0255">Endonuclease</keyword>
<name>A0ABT4Q615_9BACL</name>
<evidence type="ECO:0000313" key="16">
    <source>
        <dbReference type="EMBL" id="MCZ8512310.1"/>
    </source>
</evidence>
<evidence type="ECO:0000256" key="2">
    <source>
        <dbReference type="ARBA" id="ARBA00022552"/>
    </source>
</evidence>
<dbReference type="InterPro" id="IPR001587">
    <property type="entry name" value="RNase_J_CS"/>
</dbReference>
<feature type="binding site" evidence="13">
    <location>
        <begin position="367"/>
        <end position="371"/>
    </location>
    <ligand>
        <name>substrate</name>
    </ligand>
</feature>
<evidence type="ECO:0000256" key="8">
    <source>
        <dbReference type="ARBA" id="ARBA00022839"/>
    </source>
</evidence>
<dbReference type="Pfam" id="PF00753">
    <property type="entry name" value="Lactamase_B"/>
    <property type="match status" value="1"/>
</dbReference>
<dbReference type="Gene3D" id="3.40.50.10710">
    <property type="entry name" value="Metallo-hydrolase/oxidoreductase"/>
    <property type="match status" value="1"/>
</dbReference>
<comment type="catalytic activity">
    <reaction evidence="10">
        <text>3',5'-cyclic CMP + H2O = CMP + H(+)</text>
        <dbReference type="Rhea" id="RHEA:72675"/>
        <dbReference type="ChEBI" id="CHEBI:15377"/>
        <dbReference type="ChEBI" id="CHEBI:15378"/>
        <dbReference type="ChEBI" id="CHEBI:58003"/>
        <dbReference type="ChEBI" id="CHEBI:60377"/>
    </reaction>
    <physiologicalReaction direction="left-to-right" evidence="10">
        <dbReference type="Rhea" id="RHEA:72676"/>
    </physiologicalReaction>
</comment>
<organism evidence="16 17">
    <name type="scientific">Paenibacillus gyeongsangnamensis</name>
    <dbReference type="NCBI Taxonomy" id="3388067"/>
    <lineage>
        <taxon>Bacteria</taxon>
        <taxon>Bacillati</taxon>
        <taxon>Bacillota</taxon>
        <taxon>Bacilli</taxon>
        <taxon>Bacillales</taxon>
        <taxon>Paenibacillaceae</taxon>
        <taxon>Paenibacillus</taxon>
    </lineage>
</organism>
<evidence type="ECO:0000256" key="13">
    <source>
        <dbReference type="HAMAP-Rule" id="MF_01491"/>
    </source>
</evidence>
<gene>
    <name evidence="13" type="primary">rnj</name>
    <name evidence="16" type="ORF">O9H85_07680</name>
</gene>
<keyword evidence="8 13" id="KW-0269">Exonuclease</keyword>
<dbReference type="NCBIfam" id="TIGR00649">
    <property type="entry name" value="MG423"/>
    <property type="match status" value="1"/>
</dbReference>
<dbReference type="InterPro" id="IPR041636">
    <property type="entry name" value="RNase_J_C"/>
</dbReference>
<comment type="function">
    <text evidence="13">An RNase that has 5'-3' exonuclease and possibly endonuclease activity. Involved in maturation of rRNA and in some organisms also mRNA maturation and/or decay.</text>
</comment>
<evidence type="ECO:0000256" key="7">
    <source>
        <dbReference type="ARBA" id="ARBA00022833"/>
    </source>
</evidence>
<keyword evidence="4 14" id="KW-0479">Metal-binding</keyword>
<accession>A0ABT4Q615</accession>
<reference evidence="16 17" key="1">
    <citation type="submission" date="2022-12" db="EMBL/GenBank/DDBJ databases">
        <title>Draft genome sequence of Paenibacillus sp. dW9.</title>
        <authorList>
            <person name="Choi E.-W."/>
            <person name="Kim D.-U."/>
        </authorList>
    </citation>
    <scope>NUCLEOTIDE SEQUENCE [LARGE SCALE GENOMIC DNA]</scope>
    <source>
        <strain evidence="17">dW9</strain>
    </source>
</reference>
<evidence type="ECO:0000313" key="17">
    <source>
        <dbReference type="Proteomes" id="UP001527882"/>
    </source>
</evidence>
<evidence type="ECO:0000256" key="3">
    <source>
        <dbReference type="ARBA" id="ARBA00022722"/>
    </source>
</evidence>
<dbReference type="Pfam" id="PF07521">
    <property type="entry name" value="RMMBL"/>
    <property type="match status" value="1"/>
</dbReference>
<dbReference type="InterPro" id="IPR030854">
    <property type="entry name" value="RNase_J_bac"/>
</dbReference>
<evidence type="ECO:0000256" key="9">
    <source>
        <dbReference type="ARBA" id="ARBA00022884"/>
    </source>
</evidence>
<dbReference type="EMBL" id="JAQAGZ010000004">
    <property type="protein sequence ID" value="MCZ8512310.1"/>
    <property type="molecule type" value="Genomic_DNA"/>
</dbReference>
<dbReference type="CDD" id="cd07714">
    <property type="entry name" value="RNaseJ_MBL-fold"/>
    <property type="match status" value="1"/>
</dbReference>
<feature type="domain" description="Metallo-beta-lactamase" evidence="15">
    <location>
        <begin position="21"/>
        <end position="216"/>
    </location>
</feature>
<dbReference type="PIRSF" id="PIRSF004803">
    <property type="entry name" value="RnjA"/>
    <property type="match status" value="1"/>
</dbReference>
<dbReference type="Gene3D" id="3.10.20.580">
    <property type="match status" value="1"/>
</dbReference>
<sequence length="558" mass="61373">MSKKNIDKLTIFALGGVGEIGKNMYVVQYANDIVVIDSGLKFPEEEMLGIDIVIPDISYLTENRDKVRGILITHGHEDHIGGLPYVLKHLNVPVYGTRLTMGLIETKLKEANLLGETKRIVITADTELKLGSMTATFFKTNHSIPDSVGVCLETPEGSVVHTGDFKFDQTPVNDQYADLHRMAAIGAKGVLALLSDSTNAERPGYTGSEKSVGVRIEEVFRQAKQRVIVATFASNVHRIQQVIDAAESTRRKITVIGRSMVNVVSIAHELGYLRIPDGMLIEPEEINRMAADRVVILSTGSQGEPMSALTRMARSTHRKVDILPGDTVIIAATPIPGNERYVGRTVDELMRIGAHVIYGPGSQTGVHVSGHASQEELKLMLNMMRPRYFIPIHGEYRMLRQHGLLAESVGIPKEDIFILDNGDTVEIQDGAARKGSKVSAGNVLIDGLGVGDVGNIVLRDRKLLSQDGILVVVVTLSKQDGTILSGPDIISRGFVYVRESEGLLEEANRIVTSTLHRLMNENVNEWASLKTHVKDALGRFLYEQTRRRPMILPIIMEV</sequence>
<evidence type="ECO:0000256" key="4">
    <source>
        <dbReference type="ARBA" id="ARBA00022723"/>
    </source>
</evidence>
<comment type="catalytic activity">
    <reaction evidence="12">
        <text>3',5'-cyclic UMP + H2O = UMP + H(+)</text>
        <dbReference type="Rhea" id="RHEA:70575"/>
        <dbReference type="ChEBI" id="CHEBI:15377"/>
        <dbReference type="ChEBI" id="CHEBI:15378"/>
        <dbReference type="ChEBI" id="CHEBI:57865"/>
        <dbReference type="ChEBI" id="CHEBI:184387"/>
    </reaction>
    <physiologicalReaction direction="left-to-right" evidence="12">
        <dbReference type="Rhea" id="RHEA:70576"/>
    </physiologicalReaction>
</comment>
<dbReference type="PANTHER" id="PTHR43694:SF4">
    <property type="entry name" value="RIBONUCLEASE J 2"/>
    <property type="match status" value="1"/>
</dbReference>
<dbReference type="Gene3D" id="3.60.15.10">
    <property type="entry name" value="Ribonuclease Z/Hydroxyacylglutathione hydrolase-like"/>
    <property type="match status" value="1"/>
</dbReference>
<evidence type="ECO:0000256" key="5">
    <source>
        <dbReference type="ARBA" id="ARBA00022759"/>
    </source>
</evidence>
<dbReference type="InterPro" id="IPR001279">
    <property type="entry name" value="Metallo-B-lactamas"/>
</dbReference>
<evidence type="ECO:0000259" key="15">
    <source>
        <dbReference type="SMART" id="SM00849"/>
    </source>
</evidence>
<comment type="subcellular location">
    <subcellularLocation>
        <location evidence="13 14">Cytoplasm</location>
    </subcellularLocation>
</comment>
<protein>
    <recommendedName>
        <fullName evidence="13 14">Ribonuclease J</fullName>
        <shortName evidence="13">RNase J</shortName>
        <ecNumber evidence="13 14">3.1.-.-</ecNumber>
    </recommendedName>
</protein>
<evidence type="ECO:0000256" key="1">
    <source>
        <dbReference type="ARBA" id="ARBA00022490"/>
    </source>
</evidence>
<comment type="subunit">
    <text evidence="13">Homodimer, may be a subunit of the RNA degradosome.</text>
</comment>
<dbReference type="PANTHER" id="PTHR43694">
    <property type="entry name" value="RIBONUCLEASE J"/>
    <property type="match status" value="1"/>
</dbReference>
<keyword evidence="6 13" id="KW-0378">Hydrolase</keyword>
<dbReference type="Pfam" id="PF17770">
    <property type="entry name" value="RNase_J_C"/>
    <property type="match status" value="1"/>
</dbReference>
<evidence type="ECO:0000256" key="6">
    <source>
        <dbReference type="ARBA" id="ARBA00022801"/>
    </source>
</evidence>
<dbReference type="InterPro" id="IPR055132">
    <property type="entry name" value="RNase_J_b_CASP"/>
</dbReference>
<evidence type="ECO:0000256" key="14">
    <source>
        <dbReference type="PIRNR" id="PIRNR004803"/>
    </source>
</evidence>
<keyword evidence="7" id="KW-0862">Zinc</keyword>
<evidence type="ECO:0000256" key="12">
    <source>
        <dbReference type="ARBA" id="ARBA00048505"/>
    </source>
</evidence>
<dbReference type="SUPFAM" id="SSF56281">
    <property type="entry name" value="Metallo-hydrolase/oxidoreductase"/>
    <property type="match status" value="1"/>
</dbReference>
<dbReference type="SMART" id="SM00849">
    <property type="entry name" value="Lactamase_B"/>
    <property type="match status" value="1"/>
</dbReference>
<comment type="cofactor">
    <cofactor evidence="14">
        <name>Zn(2+)</name>
        <dbReference type="ChEBI" id="CHEBI:29105"/>
    </cofactor>
    <text evidence="14">Binds 2 Zn(2+) ions per subunit. It is not clear if Zn(2+) or Mg(2+) is physiologically important.</text>
</comment>
<dbReference type="RefSeq" id="WP_269880724.1">
    <property type="nucleotide sequence ID" value="NZ_JAQAGZ010000004.1"/>
</dbReference>
<evidence type="ECO:0000256" key="10">
    <source>
        <dbReference type="ARBA" id="ARBA00034221"/>
    </source>
</evidence>
<dbReference type="Pfam" id="PF22505">
    <property type="entry name" value="RNase_J_b_CASP"/>
    <property type="match status" value="1"/>
</dbReference>
<keyword evidence="9 13" id="KW-0694">RNA-binding</keyword>
<keyword evidence="1 13" id="KW-0963">Cytoplasm</keyword>
<keyword evidence="17" id="KW-1185">Reference proteome</keyword>
<dbReference type="InterPro" id="IPR004613">
    <property type="entry name" value="RNase_J"/>
</dbReference>
<comment type="similarity">
    <text evidence="13 14">Belongs to the metallo-beta-lactamase superfamily. RNA-metabolizing metallo-beta-lactamase-like family. Bacterial RNase J subfamily.</text>
</comment>
<evidence type="ECO:0000256" key="11">
    <source>
        <dbReference type="ARBA" id="ARBA00034301"/>
    </source>
</evidence>